<keyword evidence="2" id="KW-1185">Reference proteome</keyword>
<evidence type="ECO:0000313" key="2">
    <source>
        <dbReference type="Proteomes" id="UP000218263"/>
    </source>
</evidence>
<protein>
    <submittedName>
        <fullName evidence="1">Uncharacterized protein</fullName>
    </submittedName>
</protein>
<reference evidence="1 2" key="1">
    <citation type="submission" date="2015-12" db="EMBL/GenBank/DDBJ databases">
        <title>Genome sequence of Mucilaginibacter gotjawali.</title>
        <authorList>
            <person name="Lee J.S."/>
            <person name="Lee K.C."/>
            <person name="Kim K.K."/>
            <person name="Lee B.W."/>
        </authorList>
    </citation>
    <scope>NUCLEOTIDE SEQUENCE [LARGE SCALE GENOMIC DNA]</scope>
    <source>
        <strain evidence="1 2">SA3-7</strain>
    </source>
</reference>
<dbReference type="EMBL" id="AP017313">
    <property type="protein sequence ID" value="BAU52832.1"/>
    <property type="molecule type" value="Genomic_DNA"/>
</dbReference>
<proteinExistence type="predicted"/>
<dbReference type="KEGG" id="mgot:MgSA37_00996"/>
<dbReference type="Proteomes" id="UP000218263">
    <property type="component" value="Chromosome"/>
</dbReference>
<evidence type="ECO:0000313" key="1">
    <source>
        <dbReference type="EMBL" id="BAU52832.1"/>
    </source>
</evidence>
<dbReference type="AlphaFoldDB" id="A0A110B404"/>
<dbReference type="RefSeq" id="WP_096350107.1">
    <property type="nucleotide sequence ID" value="NZ_AP017313.1"/>
</dbReference>
<name>A0A110B404_9SPHI</name>
<accession>A0A110B404</accession>
<dbReference type="OrthoDB" id="894149at2"/>
<sequence length="127" mass="14797">MKILLTNWINICGLFITTFFTCVIISLNSDSSPNFIQAILASLFSVCLYGMIFWGLFVVLIVFLDLILVVYNQNYLTLKLLIEWFLISSPFVYWFFKYNEWIFAVVVASFLITQLMRKRLIVKVIGA</sequence>
<organism evidence="1 2">
    <name type="scientific">Mucilaginibacter gotjawali</name>
    <dbReference type="NCBI Taxonomy" id="1550579"/>
    <lineage>
        <taxon>Bacteria</taxon>
        <taxon>Pseudomonadati</taxon>
        <taxon>Bacteroidota</taxon>
        <taxon>Sphingobacteriia</taxon>
        <taxon>Sphingobacteriales</taxon>
        <taxon>Sphingobacteriaceae</taxon>
        <taxon>Mucilaginibacter</taxon>
    </lineage>
</organism>
<gene>
    <name evidence="1" type="ORF">MgSA37_00996</name>
</gene>